<name>A0A2M7S7W9_9BACT</name>
<dbReference type="InterPro" id="IPR038071">
    <property type="entry name" value="UROD/MetE-like_sf"/>
</dbReference>
<dbReference type="AlphaFoldDB" id="A0A2M7S7W9"/>
<dbReference type="Proteomes" id="UP000229307">
    <property type="component" value="Unassembled WGS sequence"/>
</dbReference>
<gene>
    <name evidence="1" type="ORF">COY52_09540</name>
</gene>
<comment type="caution">
    <text evidence="1">The sequence shown here is derived from an EMBL/GenBank/DDBJ whole genome shotgun (WGS) entry which is preliminary data.</text>
</comment>
<organism evidence="1 2">
    <name type="scientific">Candidatus Desantisbacteria bacterium CG_4_10_14_0_8_um_filter_48_22</name>
    <dbReference type="NCBI Taxonomy" id="1974543"/>
    <lineage>
        <taxon>Bacteria</taxon>
        <taxon>Candidatus Desantisiibacteriota</taxon>
    </lineage>
</organism>
<evidence type="ECO:0000313" key="2">
    <source>
        <dbReference type="Proteomes" id="UP000229307"/>
    </source>
</evidence>
<proteinExistence type="predicted"/>
<evidence type="ECO:0000313" key="1">
    <source>
        <dbReference type="EMBL" id="PIZ15528.1"/>
    </source>
</evidence>
<accession>A0A2M7S7W9</accession>
<evidence type="ECO:0008006" key="3">
    <source>
        <dbReference type="Google" id="ProtNLM"/>
    </source>
</evidence>
<dbReference type="Gene3D" id="3.20.20.210">
    <property type="match status" value="1"/>
</dbReference>
<sequence>MNKELQKHFEHHDGRIREMFGGRHPKEPIFLTGLPAHEEEDMLSDFNKVKERALADIGNILPVLSKNTFYSPVAEIWPFGVHYLDVIFGCKVFHRSGTIFAKKLSCRPGKLKRPDLGSSDVFLRSYELAKFLLDSVPPEIKISTPVLSSPLNIAMNLFGGEFLVTLMEKRDEAVSALETITGIIIELHKAFGMLGPRVRHYAASSRYTPDGFGHICGCSTHLVSGRTYAETIVAFDEQVLSVYPEGGTMHLCGKHLQHADAFKKMKKLRGIQINDAAADDFEGYLAGLREDQVIYVAPTASVTAQKIIEKGKGRRVIIQGVCPK</sequence>
<reference evidence="2" key="1">
    <citation type="submission" date="2017-09" db="EMBL/GenBank/DDBJ databases">
        <title>Depth-based differentiation of microbial function through sediment-hosted aquifers and enrichment of novel symbionts in the deep terrestrial subsurface.</title>
        <authorList>
            <person name="Probst A.J."/>
            <person name="Ladd B."/>
            <person name="Jarett J.K."/>
            <person name="Geller-Mcgrath D.E."/>
            <person name="Sieber C.M.K."/>
            <person name="Emerson J.B."/>
            <person name="Anantharaman K."/>
            <person name="Thomas B.C."/>
            <person name="Malmstrom R."/>
            <person name="Stieglmeier M."/>
            <person name="Klingl A."/>
            <person name="Woyke T."/>
            <person name="Ryan C.M."/>
            <person name="Banfield J.F."/>
        </authorList>
    </citation>
    <scope>NUCLEOTIDE SEQUENCE [LARGE SCALE GENOMIC DNA]</scope>
</reference>
<protein>
    <recommendedName>
        <fullName evidence="3">Uroporphyrinogen decarboxylase (URO-D) domain-containing protein</fullName>
    </recommendedName>
</protein>
<dbReference type="EMBL" id="PFMR01000258">
    <property type="protein sequence ID" value="PIZ15528.1"/>
    <property type="molecule type" value="Genomic_DNA"/>
</dbReference>